<name>D6W898_TRICA</name>
<proteinExistence type="predicted"/>
<dbReference type="Proteomes" id="UP000007266">
    <property type="component" value="Linkage group 1"/>
</dbReference>
<dbReference type="PhylomeDB" id="D6W898"/>
<dbReference type="EMBL" id="KQ971307">
    <property type="protein sequence ID" value="EFA10892.1"/>
    <property type="molecule type" value="Genomic_DNA"/>
</dbReference>
<evidence type="ECO:0000313" key="1">
    <source>
        <dbReference type="EMBL" id="EFA10892.1"/>
    </source>
</evidence>
<dbReference type="AlphaFoldDB" id="D6W898"/>
<sequence>MNLFAQRFPNRQYPRGTVVKRPEWELRRNWRLCKRRKHTDRTLDNEARLIAYITQNQKESARLQFVVLGKNKFSTYHVQLVRELRKTEFERRLEFCLFIGT</sequence>
<protein>
    <submittedName>
        <fullName evidence="1">Uncharacterized protein</fullName>
    </submittedName>
</protein>
<dbReference type="InParanoid" id="D6W898"/>
<dbReference type="HOGENOM" id="CLU_2295233_0_0_1"/>
<reference evidence="1 2" key="2">
    <citation type="journal article" date="2010" name="Nucleic Acids Res.">
        <title>BeetleBase in 2010: revisions to provide comprehensive genomic information for Tribolium castaneum.</title>
        <authorList>
            <person name="Kim H.S."/>
            <person name="Murphy T."/>
            <person name="Xia J."/>
            <person name="Caragea D."/>
            <person name="Park Y."/>
            <person name="Beeman R.W."/>
            <person name="Lorenzen M.D."/>
            <person name="Butcher S."/>
            <person name="Manak J.R."/>
            <person name="Brown S.J."/>
        </authorList>
    </citation>
    <scope>GENOME REANNOTATION</scope>
    <source>
        <strain evidence="1 2">Georgia GA2</strain>
    </source>
</reference>
<keyword evidence="2" id="KW-1185">Reference proteome</keyword>
<organism evidence="1 2">
    <name type="scientific">Tribolium castaneum</name>
    <name type="common">Red flour beetle</name>
    <dbReference type="NCBI Taxonomy" id="7070"/>
    <lineage>
        <taxon>Eukaryota</taxon>
        <taxon>Metazoa</taxon>
        <taxon>Ecdysozoa</taxon>
        <taxon>Arthropoda</taxon>
        <taxon>Hexapoda</taxon>
        <taxon>Insecta</taxon>
        <taxon>Pterygota</taxon>
        <taxon>Neoptera</taxon>
        <taxon>Endopterygota</taxon>
        <taxon>Coleoptera</taxon>
        <taxon>Polyphaga</taxon>
        <taxon>Cucujiformia</taxon>
        <taxon>Tenebrionidae</taxon>
        <taxon>Tenebrionidae incertae sedis</taxon>
        <taxon>Tribolium</taxon>
    </lineage>
</organism>
<gene>
    <name evidence="1" type="primary">GLEAN_01716</name>
    <name evidence="1" type="ORF">TcasGA2_TC001716</name>
</gene>
<accession>D6W898</accession>
<evidence type="ECO:0000313" key="2">
    <source>
        <dbReference type="Proteomes" id="UP000007266"/>
    </source>
</evidence>
<reference evidence="1 2" key="1">
    <citation type="journal article" date="2008" name="Nature">
        <title>The genome of the model beetle and pest Tribolium castaneum.</title>
        <authorList>
            <consortium name="Tribolium Genome Sequencing Consortium"/>
            <person name="Richards S."/>
            <person name="Gibbs R.A."/>
            <person name="Weinstock G.M."/>
            <person name="Brown S.J."/>
            <person name="Denell R."/>
            <person name="Beeman R.W."/>
            <person name="Gibbs R."/>
            <person name="Beeman R.W."/>
            <person name="Brown S.J."/>
            <person name="Bucher G."/>
            <person name="Friedrich M."/>
            <person name="Grimmelikhuijzen C.J."/>
            <person name="Klingler M."/>
            <person name="Lorenzen M."/>
            <person name="Richards S."/>
            <person name="Roth S."/>
            <person name="Schroder R."/>
            <person name="Tautz D."/>
            <person name="Zdobnov E.M."/>
            <person name="Muzny D."/>
            <person name="Gibbs R.A."/>
            <person name="Weinstock G.M."/>
            <person name="Attaway T."/>
            <person name="Bell S."/>
            <person name="Buhay C.J."/>
            <person name="Chandrabose M.N."/>
            <person name="Chavez D."/>
            <person name="Clerk-Blankenburg K.P."/>
            <person name="Cree A."/>
            <person name="Dao M."/>
            <person name="Davis C."/>
            <person name="Chacko J."/>
            <person name="Dinh H."/>
            <person name="Dugan-Rocha S."/>
            <person name="Fowler G."/>
            <person name="Garner T.T."/>
            <person name="Garnes J."/>
            <person name="Gnirke A."/>
            <person name="Hawes A."/>
            <person name="Hernandez J."/>
            <person name="Hines S."/>
            <person name="Holder M."/>
            <person name="Hume J."/>
            <person name="Jhangiani S.N."/>
            <person name="Joshi V."/>
            <person name="Khan Z.M."/>
            <person name="Jackson L."/>
            <person name="Kovar C."/>
            <person name="Kowis A."/>
            <person name="Lee S."/>
            <person name="Lewis L.R."/>
            <person name="Margolis J."/>
            <person name="Morgan M."/>
            <person name="Nazareth L.V."/>
            <person name="Nguyen N."/>
            <person name="Okwuonu G."/>
            <person name="Parker D."/>
            <person name="Richards S."/>
            <person name="Ruiz S.J."/>
            <person name="Santibanez J."/>
            <person name="Savard J."/>
            <person name="Scherer S.E."/>
            <person name="Schneider B."/>
            <person name="Sodergren E."/>
            <person name="Tautz D."/>
            <person name="Vattahil S."/>
            <person name="Villasana D."/>
            <person name="White C.S."/>
            <person name="Wright R."/>
            <person name="Park Y."/>
            <person name="Beeman R.W."/>
            <person name="Lord J."/>
            <person name="Oppert B."/>
            <person name="Lorenzen M."/>
            <person name="Brown S."/>
            <person name="Wang L."/>
            <person name="Savard J."/>
            <person name="Tautz D."/>
            <person name="Richards S."/>
            <person name="Weinstock G."/>
            <person name="Gibbs R.A."/>
            <person name="Liu Y."/>
            <person name="Worley K."/>
            <person name="Weinstock G."/>
            <person name="Elsik C.G."/>
            <person name="Reese J.T."/>
            <person name="Elhaik E."/>
            <person name="Landan G."/>
            <person name="Graur D."/>
            <person name="Arensburger P."/>
            <person name="Atkinson P."/>
            <person name="Beeman R.W."/>
            <person name="Beidler J."/>
            <person name="Brown S.J."/>
            <person name="Demuth J.P."/>
            <person name="Drury D.W."/>
            <person name="Du Y.Z."/>
            <person name="Fujiwara H."/>
            <person name="Lorenzen M."/>
            <person name="Maselli V."/>
            <person name="Osanai M."/>
            <person name="Park Y."/>
            <person name="Robertson H.M."/>
            <person name="Tu Z."/>
            <person name="Wang J.J."/>
            <person name="Wang S."/>
            <person name="Richards S."/>
            <person name="Song H."/>
            <person name="Zhang L."/>
            <person name="Sodergren E."/>
            <person name="Werner D."/>
            <person name="Stanke M."/>
            <person name="Morgenstern B."/>
            <person name="Solovyev V."/>
            <person name="Kosarev P."/>
            <person name="Brown G."/>
            <person name="Chen H.C."/>
            <person name="Ermolaeva O."/>
            <person name="Hlavina W."/>
            <person name="Kapustin Y."/>
            <person name="Kiryutin B."/>
            <person name="Kitts P."/>
            <person name="Maglott D."/>
            <person name="Pruitt K."/>
            <person name="Sapojnikov V."/>
            <person name="Souvorov A."/>
            <person name="Mackey A.J."/>
            <person name="Waterhouse R.M."/>
            <person name="Wyder S."/>
            <person name="Zdobnov E.M."/>
            <person name="Zdobnov E.M."/>
            <person name="Wyder S."/>
            <person name="Kriventseva E.V."/>
            <person name="Kadowaki T."/>
            <person name="Bork P."/>
            <person name="Aranda M."/>
            <person name="Bao R."/>
            <person name="Beermann A."/>
            <person name="Berns N."/>
            <person name="Bolognesi R."/>
            <person name="Bonneton F."/>
            <person name="Bopp D."/>
            <person name="Brown S.J."/>
            <person name="Bucher G."/>
            <person name="Butts T."/>
            <person name="Chaumot A."/>
            <person name="Denell R.E."/>
            <person name="Ferrier D.E."/>
            <person name="Friedrich M."/>
            <person name="Gordon C.M."/>
            <person name="Jindra M."/>
            <person name="Klingler M."/>
            <person name="Lan Q."/>
            <person name="Lattorff H.M."/>
            <person name="Laudet V."/>
            <person name="von Levetsow C."/>
            <person name="Liu Z."/>
            <person name="Lutz R."/>
            <person name="Lynch J.A."/>
            <person name="da Fonseca R.N."/>
            <person name="Posnien N."/>
            <person name="Reuter R."/>
            <person name="Roth S."/>
            <person name="Savard J."/>
            <person name="Schinko J.B."/>
            <person name="Schmitt C."/>
            <person name="Schoppmeier M."/>
            <person name="Schroder R."/>
            <person name="Shippy T.D."/>
            <person name="Simonnet F."/>
            <person name="Marques-Souza H."/>
            <person name="Tautz D."/>
            <person name="Tomoyasu Y."/>
            <person name="Trauner J."/>
            <person name="Van der Zee M."/>
            <person name="Vervoort M."/>
            <person name="Wittkopp N."/>
            <person name="Wimmer E.A."/>
            <person name="Yang X."/>
            <person name="Jones A.K."/>
            <person name="Sattelle D.B."/>
            <person name="Ebert P.R."/>
            <person name="Nelson D."/>
            <person name="Scott J.G."/>
            <person name="Beeman R.W."/>
            <person name="Muthukrishnan S."/>
            <person name="Kramer K.J."/>
            <person name="Arakane Y."/>
            <person name="Beeman R.W."/>
            <person name="Zhu Q."/>
            <person name="Hogenkamp D."/>
            <person name="Dixit R."/>
            <person name="Oppert B."/>
            <person name="Jiang H."/>
            <person name="Zou Z."/>
            <person name="Marshall J."/>
            <person name="Elpidina E."/>
            <person name="Vinokurov K."/>
            <person name="Oppert C."/>
            <person name="Zou Z."/>
            <person name="Evans J."/>
            <person name="Lu Z."/>
            <person name="Zhao P."/>
            <person name="Sumathipala N."/>
            <person name="Altincicek B."/>
            <person name="Vilcinskas A."/>
            <person name="Williams M."/>
            <person name="Hultmark D."/>
            <person name="Hetru C."/>
            <person name="Jiang H."/>
            <person name="Grimmelikhuijzen C.J."/>
            <person name="Hauser F."/>
            <person name="Cazzamali G."/>
            <person name="Williamson M."/>
            <person name="Park Y."/>
            <person name="Li B."/>
            <person name="Tanaka Y."/>
            <person name="Predel R."/>
            <person name="Neupert S."/>
            <person name="Schachtner J."/>
            <person name="Verleyen P."/>
            <person name="Raible F."/>
            <person name="Bork P."/>
            <person name="Friedrich M."/>
            <person name="Walden K.K."/>
            <person name="Robertson H.M."/>
            <person name="Angeli S."/>
            <person name="Foret S."/>
            <person name="Bucher G."/>
            <person name="Schuetz S."/>
            <person name="Maleszka R."/>
            <person name="Wimmer E.A."/>
            <person name="Beeman R.W."/>
            <person name="Lorenzen M."/>
            <person name="Tomoyasu Y."/>
            <person name="Miller S.C."/>
            <person name="Grossmann D."/>
            <person name="Bucher G."/>
        </authorList>
    </citation>
    <scope>NUCLEOTIDE SEQUENCE [LARGE SCALE GENOMIC DNA]</scope>
    <source>
        <strain evidence="1 2">Georgia GA2</strain>
    </source>
</reference>